<sequence>MYQELRSLSTGVTRVETKLDTIGQGLTEVAKDVADHESRIRTLEHTVWRAMGGAAVLGTAGGVLAQYLLR</sequence>
<organism evidence="2 3">
    <name type="scientific">Streptomyces shenzhenensis</name>
    <dbReference type="NCBI Taxonomy" id="943815"/>
    <lineage>
        <taxon>Bacteria</taxon>
        <taxon>Bacillati</taxon>
        <taxon>Actinomycetota</taxon>
        <taxon>Actinomycetes</taxon>
        <taxon>Kitasatosporales</taxon>
        <taxon>Streptomycetaceae</taxon>
        <taxon>Streptomyces</taxon>
    </lineage>
</organism>
<reference evidence="2 3" key="1">
    <citation type="submission" date="2017-11" db="EMBL/GenBank/DDBJ databases">
        <title>Draft genome of actinobacteria isolated from guarana (Paullinia cupana (Mart.) Ducke.</title>
        <authorList>
            <person name="Siqueira K.A."/>
            <person name="Liotti R.G."/>
            <person name="Mendes T.A.O."/>
            <person name="Soares M.A."/>
        </authorList>
    </citation>
    <scope>NUCLEOTIDE SEQUENCE [LARGE SCALE GENOMIC DNA]</scope>
    <source>
        <strain evidence="2 3">193</strain>
    </source>
</reference>
<feature type="transmembrane region" description="Helical" evidence="1">
    <location>
        <begin position="47"/>
        <end position="69"/>
    </location>
</feature>
<comment type="caution">
    <text evidence="2">The sequence shown here is derived from an EMBL/GenBank/DDBJ whole genome shotgun (WGS) entry which is preliminary data.</text>
</comment>
<evidence type="ECO:0000313" key="3">
    <source>
        <dbReference type="Proteomes" id="UP000270471"/>
    </source>
</evidence>
<evidence type="ECO:0000256" key="1">
    <source>
        <dbReference type="SAM" id="Phobius"/>
    </source>
</evidence>
<keyword evidence="1" id="KW-0812">Transmembrane</keyword>
<dbReference type="Proteomes" id="UP000270471">
    <property type="component" value="Unassembled WGS sequence"/>
</dbReference>
<dbReference type="OrthoDB" id="3638605at2"/>
<protein>
    <submittedName>
        <fullName evidence="2">Uncharacterized protein</fullName>
    </submittedName>
</protein>
<name>A0A3M0HZE4_9ACTN</name>
<accession>A0A3M0HZE4</accession>
<proteinExistence type="predicted"/>
<keyword evidence="1" id="KW-1133">Transmembrane helix</keyword>
<dbReference type="EMBL" id="PENI01000032">
    <property type="protein sequence ID" value="RMB81360.1"/>
    <property type="molecule type" value="Genomic_DNA"/>
</dbReference>
<keyword evidence="3" id="KW-1185">Reference proteome</keyword>
<gene>
    <name evidence="2" type="ORF">CTZ28_35280</name>
</gene>
<dbReference type="AlphaFoldDB" id="A0A3M0HZE4"/>
<keyword evidence="1" id="KW-0472">Membrane</keyword>
<evidence type="ECO:0000313" key="2">
    <source>
        <dbReference type="EMBL" id="RMB81360.1"/>
    </source>
</evidence>